<evidence type="ECO:0000256" key="3">
    <source>
        <dbReference type="ARBA" id="ARBA00022692"/>
    </source>
</evidence>
<keyword evidence="7 8" id="KW-0568">Pathogenesis-related protein</keyword>
<feature type="transmembrane region" description="Helical" evidence="10">
    <location>
        <begin position="130"/>
        <end position="151"/>
    </location>
</feature>
<keyword evidence="5 8" id="KW-1133">Transmembrane helix</keyword>
<feature type="region of interest" description="Disordered" evidence="9">
    <location>
        <begin position="463"/>
        <end position="485"/>
    </location>
</feature>
<feature type="transmembrane region" description="Helical" evidence="10">
    <location>
        <begin position="281"/>
        <end position="303"/>
    </location>
</feature>
<feature type="region of interest" description="Disordered" evidence="9">
    <location>
        <begin position="498"/>
        <end position="517"/>
    </location>
</feature>
<gene>
    <name evidence="8" type="primary">MLO</name>
    <name evidence="11" type="ORF">CKAN_01539800</name>
</gene>
<evidence type="ECO:0000256" key="7">
    <source>
        <dbReference type="ARBA" id="ARBA00023265"/>
    </source>
</evidence>
<proteinExistence type="inferred from homology"/>
<dbReference type="AlphaFoldDB" id="A0A3S3QLV6"/>
<keyword evidence="4 8" id="KW-0611">Plant defense</keyword>
<evidence type="ECO:0000256" key="9">
    <source>
        <dbReference type="SAM" id="MobiDB-lite"/>
    </source>
</evidence>
<evidence type="ECO:0000313" key="11">
    <source>
        <dbReference type="EMBL" id="RWR86499.1"/>
    </source>
</evidence>
<evidence type="ECO:0000256" key="5">
    <source>
        <dbReference type="ARBA" id="ARBA00022989"/>
    </source>
</evidence>
<keyword evidence="12" id="KW-1185">Reference proteome</keyword>
<name>A0A3S3QLV6_9MAGN</name>
<keyword evidence="8" id="KW-0112">Calmodulin-binding</keyword>
<dbReference type="PANTHER" id="PTHR31942">
    <property type="entry name" value="MLO-LIKE PROTEIN 1"/>
    <property type="match status" value="1"/>
</dbReference>
<dbReference type="GO" id="GO:0005516">
    <property type="term" value="F:calmodulin binding"/>
    <property type="evidence" value="ECO:0007669"/>
    <property type="project" value="UniProtKB-KW"/>
</dbReference>
<comment type="similarity">
    <text evidence="2 8">Belongs to the MLO family.</text>
</comment>
<evidence type="ECO:0000256" key="8">
    <source>
        <dbReference type="RuleBase" id="RU280816"/>
    </source>
</evidence>
<dbReference type="GO" id="GO:0016020">
    <property type="term" value="C:membrane"/>
    <property type="evidence" value="ECO:0007669"/>
    <property type="project" value="UniProtKB-SubCell"/>
</dbReference>
<feature type="region of interest" description="Disordered" evidence="9">
    <location>
        <begin position="533"/>
        <end position="614"/>
    </location>
</feature>
<dbReference type="Proteomes" id="UP000283530">
    <property type="component" value="Unassembled WGS sequence"/>
</dbReference>
<comment type="domain">
    <text evidence="8">The C-terminus contains a calmodulin-binding domain, which binds calmodulin in a calcium-dependent fashion.</text>
</comment>
<feature type="transmembrane region" description="Helical" evidence="10">
    <location>
        <begin position="64"/>
        <end position="82"/>
    </location>
</feature>
<comment type="function">
    <text evidence="8">May be involved in modulation of pathogen defense and leaf cell death.</text>
</comment>
<organism evidence="11 12">
    <name type="scientific">Cinnamomum micranthum f. kanehirae</name>
    <dbReference type="NCBI Taxonomy" id="337451"/>
    <lineage>
        <taxon>Eukaryota</taxon>
        <taxon>Viridiplantae</taxon>
        <taxon>Streptophyta</taxon>
        <taxon>Embryophyta</taxon>
        <taxon>Tracheophyta</taxon>
        <taxon>Spermatophyta</taxon>
        <taxon>Magnoliopsida</taxon>
        <taxon>Magnoliidae</taxon>
        <taxon>Laurales</taxon>
        <taxon>Lauraceae</taxon>
        <taxon>Cinnamomum</taxon>
    </lineage>
</organism>
<evidence type="ECO:0000256" key="10">
    <source>
        <dbReference type="SAM" id="Phobius"/>
    </source>
</evidence>
<dbReference type="InterPro" id="IPR004326">
    <property type="entry name" value="Mlo"/>
</dbReference>
<keyword evidence="3 8" id="KW-0812">Transmembrane</keyword>
<feature type="compositionally biased region" description="Acidic residues" evidence="9">
    <location>
        <begin position="580"/>
        <end position="590"/>
    </location>
</feature>
<evidence type="ECO:0000256" key="1">
    <source>
        <dbReference type="ARBA" id="ARBA00004141"/>
    </source>
</evidence>
<evidence type="ECO:0000313" key="12">
    <source>
        <dbReference type="Proteomes" id="UP000283530"/>
    </source>
</evidence>
<keyword evidence="6 8" id="KW-0472">Membrane</keyword>
<protein>
    <recommendedName>
        <fullName evidence="8">MLO-like protein</fullName>
    </recommendedName>
</protein>
<feature type="transmembrane region" description="Helical" evidence="10">
    <location>
        <begin position="376"/>
        <end position="401"/>
    </location>
</feature>
<feature type="transmembrane region" description="Helical" evidence="10">
    <location>
        <begin position="337"/>
        <end position="361"/>
    </location>
</feature>
<evidence type="ECO:0000256" key="4">
    <source>
        <dbReference type="ARBA" id="ARBA00022821"/>
    </source>
</evidence>
<comment type="caution">
    <text evidence="11">The sequence shown here is derived from an EMBL/GenBank/DDBJ whole genome shotgun (WGS) entry which is preliminary data.</text>
</comment>
<reference evidence="11 12" key="1">
    <citation type="journal article" date="2019" name="Nat. Plants">
        <title>Stout camphor tree genome fills gaps in understanding of flowering plant genome evolution.</title>
        <authorList>
            <person name="Chaw S.M."/>
            <person name="Liu Y.C."/>
            <person name="Wu Y.W."/>
            <person name="Wang H.Y."/>
            <person name="Lin C.I."/>
            <person name="Wu C.S."/>
            <person name="Ke H.M."/>
            <person name="Chang L.Y."/>
            <person name="Hsu C.Y."/>
            <person name="Yang H.T."/>
            <person name="Sudianto E."/>
            <person name="Hsu M.H."/>
            <person name="Wu K.P."/>
            <person name="Wang L.N."/>
            <person name="Leebens-Mack J.H."/>
            <person name="Tsai I.J."/>
        </authorList>
    </citation>
    <scope>NUCLEOTIDE SEQUENCE [LARGE SCALE GENOMIC DNA]</scope>
    <source>
        <strain evidence="12">cv. Chaw 1501</strain>
        <tissue evidence="11">Young leaves</tissue>
    </source>
</reference>
<dbReference type="EMBL" id="QPKB01000006">
    <property type="protein sequence ID" value="RWR86499.1"/>
    <property type="molecule type" value="Genomic_DNA"/>
</dbReference>
<feature type="compositionally biased region" description="Basic and acidic residues" evidence="9">
    <location>
        <begin position="559"/>
        <end position="574"/>
    </location>
</feature>
<dbReference type="OrthoDB" id="1388414at2759"/>
<feature type="transmembrane region" description="Helical" evidence="10">
    <location>
        <begin position="19"/>
        <end position="43"/>
    </location>
</feature>
<dbReference type="GO" id="GO:0006952">
    <property type="term" value="P:defense response"/>
    <property type="evidence" value="ECO:0007669"/>
    <property type="project" value="UniProtKB-KW"/>
</dbReference>
<evidence type="ECO:0000256" key="2">
    <source>
        <dbReference type="ARBA" id="ARBA00006574"/>
    </source>
</evidence>
<dbReference type="PANTHER" id="PTHR31942:SF72">
    <property type="entry name" value="MLO-LIKE PROTEIN"/>
    <property type="match status" value="1"/>
</dbReference>
<accession>A0A3S3QLV6</accession>
<feature type="transmembrane region" description="Helical" evidence="10">
    <location>
        <begin position="253"/>
        <end position="275"/>
    </location>
</feature>
<sequence length="614" mass="69838">MAGAAQAGQNVSLKETPTWAVALVCFFLIFLSLLIEHLLHLITKFLKRRNRKSLSQAHHKIMEELMLFGFISLFLTITAETISKMCIPKSMGDNYLPCKNTTISSDITEEPKCQEEGKISLLSQQGVNQLHFLIFILALAHILSCVITLGLGKAKMKKWESWEGETRTLEYEFSNDPRRFKLTHQTSFGRRHLKCWSKQPLLLWPTCLIRLFTGSVSRVDYFALRHGFIEAHISPGGKFNFHKFLSRALDKDFGVVVGISLWIWILSVLFIFFSAHGFYSYFWLPFIPLMMVCAVGTKLQFIITTMCLESRNESVVARGTVLVKPNDNLFWFGRPQFLLHLIHLLLFQNSFELAFFTWTWYEFGLRSCFHKETEDIVIRISIGILNQILVGYVILPLYVLVTQMGSSMKKVVFTEHVRRGLKNWHAIAKQSLTPSISNSAGPSPEPSPPYMRSRLSDAKELKIREHESPSTSNSAGPSVELSPPYMRSRLSDAKELKIREHESPSTSNSAGPSVELLPPYMRSRLSDAKELKIREHESPSTSNSAGPSVELSPPYMRSRLSDAKELKIREHESPSVDENSGIEETNDEATETNTTKKGYFDGEISFGWRNGQKQ</sequence>
<dbReference type="Pfam" id="PF03094">
    <property type="entry name" value="Mlo"/>
    <property type="match status" value="2"/>
</dbReference>
<comment type="subcellular location">
    <subcellularLocation>
        <location evidence="1 8">Membrane</location>
        <topology evidence="1 8">Multi-pass membrane protein</topology>
    </subcellularLocation>
</comment>
<evidence type="ECO:0000256" key="6">
    <source>
        <dbReference type="ARBA" id="ARBA00023136"/>
    </source>
</evidence>